<organism evidence="4 5">
    <name type="scientific">Erwinia papayae</name>
    <dbReference type="NCBI Taxonomy" id="206499"/>
    <lineage>
        <taxon>Bacteria</taxon>
        <taxon>Pseudomonadati</taxon>
        <taxon>Pseudomonadota</taxon>
        <taxon>Gammaproteobacteria</taxon>
        <taxon>Enterobacterales</taxon>
        <taxon>Erwiniaceae</taxon>
        <taxon>Erwinia</taxon>
    </lineage>
</organism>
<name>A0ABV3MY79_9GAMM</name>
<evidence type="ECO:0000256" key="3">
    <source>
        <dbReference type="SAM" id="Phobius"/>
    </source>
</evidence>
<proteinExistence type="inferred from homology"/>
<comment type="caution">
    <text evidence="4">The sequence shown here is derived from an EMBL/GenBank/DDBJ whole genome shotgun (WGS) entry which is preliminary data.</text>
</comment>
<feature type="transmembrane region" description="Helical" evidence="3">
    <location>
        <begin position="6"/>
        <end position="24"/>
    </location>
</feature>
<dbReference type="Pfam" id="PF04519">
    <property type="entry name" value="Bactofilin"/>
    <property type="match status" value="1"/>
</dbReference>
<sequence length="242" mass="26980">MNYNLLWFVWLIWLLVLITFSLGWETSLELIRQFKGLLFGLASTIVAGATFRNLSFNKEITMFKRKDNIITPPQSSLPPSSAADAMPESEIMEHEETVSAVTVHNKSDTTTIPETCLIVGEINAIGDIHINGTVNGVINSEKTVFVQKNGRVDGEVYANRIEISGELKGVCRSHELAVNANGHLDGTIECESLSVNQNGRFYGHSKPYQQEPKEEEKASVQKITEPMFPLSQDFHLREQTVG</sequence>
<evidence type="ECO:0000256" key="2">
    <source>
        <dbReference type="SAM" id="MobiDB-lite"/>
    </source>
</evidence>
<feature type="transmembrane region" description="Helical" evidence="3">
    <location>
        <begin position="36"/>
        <end position="54"/>
    </location>
</feature>
<dbReference type="RefSeq" id="WP_367166815.1">
    <property type="nucleotide sequence ID" value="NZ_JBFKZN010000002.1"/>
</dbReference>
<accession>A0ABV3MY79</accession>
<keyword evidence="3" id="KW-0472">Membrane</keyword>
<feature type="region of interest" description="Disordered" evidence="2">
    <location>
        <begin position="201"/>
        <end position="220"/>
    </location>
</feature>
<dbReference type="EMBL" id="JBFKZN010000002">
    <property type="protein sequence ID" value="MEW5288509.1"/>
    <property type="molecule type" value="Genomic_DNA"/>
</dbReference>
<dbReference type="PANTHER" id="PTHR35024:SF4">
    <property type="entry name" value="POLYMER-FORMING CYTOSKELETAL PROTEIN"/>
    <property type="match status" value="1"/>
</dbReference>
<dbReference type="InterPro" id="IPR007607">
    <property type="entry name" value="BacA/B"/>
</dbReference>
<reference evidence="4 5" key="1">
    <citation type="submission" date="2024-07" db="EMBL/GenBank/DDBJ databases">
        <authorList>
            <person name="Dulla G.F.J."/>
            <person name="Delorm J.G."/>
        </authorList>
    </citation>
    <scope>NUCLEOTIDE SEQUENCE [LARGE SCALE GENOMIC DNA]</scope>
    <source>
        <strain evidence="4 5">JGD 233</strain>
    </source>
</reference>
<evidence type="ECO:0000313" key="4">
    <source>
        <dbReference type="EMBL" id="MEW5288509.1"/>
    </source>
</evidence>
<keyword evidence="3" id="KW-0812">Transmembrane</keyword>
<dbReference type="PANTHER" id="PTHR35024">
    <property type="entry name" value="HYPOTHETICAL CYTOSOLIC PROTEIN"/>
    <property type="match status" value="1"/>
</dbReference>
<gene>
    <name evidence="4" type="ORF">ABW286_04835</name>
</gene>
<keyword evidence="5" id="KW-1185">Reference proteome</keyword>
<dbReference type="Proteomes" id="UP001554567">
    <property type="component" value="Unassembled WGS sequence"/>
</dbReference>
<evidence type="ECO:0000256" key="1">
    <source>
        <dbReference type="ARBA" id="ARBA00044755"/>
    </source>
</evidence>
<protein>
    <submittedName>
        <fullName evidence="4">Polymer-forming cytoskeletal protein</fullName>
    </submittedName>
</protein>
<keyword evidence="3" id="KW-1133">Transmembrane helix</keyword>
<comment type="similarity">
    <text evidence="1">Belongs to the bactofilin family.</text>
</comment>
<evidence type="ECO:0000313" key="5">
    <source>
        <dbReference type="Proteomes" id="UP001554567"/>
    </source>
</evidence>